<evidence type="ECO:0000313" key="4">
    <source>
        <dbReference type="Proteomes" id="UP000251186"/>
    </source>
</evidence>
<dbReference type="PANTHER" id="PTHR22946:SF12">
    <property type="entry name" value="CONIDIAL PIGMENT BIOSYNTHESIS PROTEIN AYG1 (AFU_ORTHOLOGUE AFUA_2G17550)"/>
    <property type="match status" value="1"/>
</dbReference>
<dbReference type="RefSeq" id="WP_112862917.1">
    <property type="nucleotide sequence ID" value="NZ_UAQP01000014.1"/>
</dbReference>
<dbReference type="PANTHER" id="PTHR22946">
    <property type="entry name" value="DIENELACTONE HYDROLASE DOMAIN-CONTAINING PROTEIN-RELATED"/>
    <property type="match status" value="1"/>
</dbReference>
<comment type="similarity">
    <text evidence="1">Belongs to the AB hydrolase superfamily. FUS2 hydrolase family.</text>
</comment>
<protein>
    <submittedName>
        <fullName evidence="3">2,6-dihydropseudooxynicotine hydrolase</fullName>
        <ecNumber evidence="3">3.7.1.-</ecNumber>
    </submittedName>
</protein>
<evidence type="ECO:0000313" key="3">
    <source>
        <dbReference type="EMBL" id="SPU54803.1"/>
    </source>
</evidence>
<name>A0A2X1BBS1_BREVE</name>
<dbReference type="GO" id="GO:0016787">
    <property type="term" value="F:hydrolase activity"/>
    <property type="evidence" value="ECO:0007669"/>
    <property type="project" value="UniProtKB-KW"/>
</dbReference>
<dbReference type="Proteomes" id="UP000251186">
    <property type="component" value="Unassembled WGS sequence"/>
</dbReference>
<evidence type="ECO:0000256" key="1">
    <source>
        <dbReference type="ARBA" id="ARBA00038115"/>
    </source>
</evidence>
<evidence type="ECO:0000259" key="2">
    <source>
        <dbReference type="Pfam" id="PF00561"/>
    </source>
</evidence>
<dbReference type="Gene3D" id="3.40.50.1820">
    <property type="entry name" value="alpha/beta hydrolase"/>
    <property type="match status" value="1"/>
</dbReference>
<keyword evidence="3" id="KW-0378">Hydrolase</keyword>
<sequence>MLTADLVATGGGYAPDGWRQWPDDAELSAQFVRILAAAQDGASTVGECFQAAGRIAAGDRESWHRAWLIPARRSFARAEAAEASGHRHSARANWIRAANYFRSAEFFLDPADRRRLPTFDRVESCSRRTLTLFDIPGEEVRVPYEASHLHAYWLPATRGLVSPAIVAFGGLDEYKDELIQEMQRTAHERGLSLLLVDLPGQGAALRWHKLLARPDSEVPVGACVDWLLARDDVDPARIALYGASLGGYHVTRAAAREHRVACAVSDGAQWKLAEAAEAMKAAPDGITATLCRWVFGAADMGALVEIARPFDLEPVVGDIRCPFLIVSGELDLPGADNARTLYAAALAAGVEVELRWFGPDETGAAHCQIDNPTIGMETICDWIADRLDHKRKSRG</sequence>
<dbReference type="Gene3D" id="1.20.1440.110">
    <property type="entry name" value="acylaminoacyl peptidase"/>
    <property type="match status" value="1"/>
</dbReference>
<dbReference type="AlphaFoldDB" id="A0A2X1BBS1"/>
<dbReference type="Pfam" id="PF00561">
    <property type="entry name" value="Abhydrolase_1"/>
    <property type="match status" value="1"/>
</dbReference>
<dbReference type="InterPro" id="IPR000073">
    <property type="entry name" value="AB_hydrolase_1"/>
</dbReference>
<gene>
    <name evidence="3" type="ORF">NCTC11166_02189</name>
</gene>
<dbReference type="InterPro" id="IPR029058">
    <property type="entry name" value="AB_hydrolase_fold"/>
</dbReference>
<organism evidence="3 4">
    <name type="scientific">Brevundimonas vesicularis</name>
    <name type="common">Pseudomonas vesicularis</name>
    <dbReference type="NCBI Taxonomy" id="41276"/>
    <lineage>
        <taxon>Bacteria</taxon>
        <taxon>Pseudomonadati</taxon>
        <taxon>Pseudomonadota</taxon>
        <taxon>Alphaproteobacteria</taxon>
        <taxon>Caulobacterales</taxon>
        <taxon>Caulobacteraceae</taxon>
        <taxon>Brevundimonas</taxon>
    </lineage>
</organism>
<dbReference type="EC" id="3.7.1.-" evidence="3"/>
<dbReference type="EMBL" id="UAQP01000014">
    <property type="protein sequence ID" value="SPU54803.1"/>
    <property type="molecule type" value="Genomic_DNA"/>
</dbReference>
<proteinExistence type="inferred from homology"/>
<dbReference type="InterPro" id="IPR050261">
    <property type="entry name" value="FrsA_esterase"/>
</dbReference>
<dbReference type="SUPFAM" id="SSF53474">
    <property type="entry name" value="alpha/beta-Hydrolases"/>
    <property type="match status" value="1"/>
</dbReference>
<feature type="domain" description="AB hydrolase-1" evidence="2">
    <location>
        <begin position="182"/>
        <end position="272"/>
    </location>
</feature>
<reference evidence="3 4" key="1">
    <citation type="submission" date="2018-06" db="EMBL/GenBank/DDBJ databases">
        <authorList>
            <consortium name="Pathogen Informatics"/>
            <person name="Doyle S."/>
        </authorList>
    </citation>
    <scope>NUCLEOTIDE SEQUENCE [LARGE SCALE GENOMIC DNA]</scope>
    <source>
        <strain evidence="3 4">NCTC11166</strain>
    </source>
</reference>
<accession>A0A2X1BBS1</accession>